<dbReference type="InterPro" id="IPR000468">
    <property type="entry name" value="Barstar"/>
</dbReference>
<name>M2NHA0_9FIRM</name>
<dbReference type="OrthoDB" id="7575400at2"/>
<organism evidence="3 4">
    <name type="scientific">Eggerthia catenaformis OT 569 = DSM 20559</name>
    <dbReference type="NCBI Taxonomy" id="999415"/>
    <lineage>
        <taxon>Bacteria</taxon>
        <taxon>Bacillati</taxon>
        <taxon>Bacillota</taxon>
        <taxon>Erysipelotrichia</taxon>
        <taxon>Erysipelotrichales</taxon>
        <taxon>Coprobacillaceae</taxon>
        <taxon>Eggerthia</taxon>
    </lineage>
</organism>
<accession>M2NHA0</accession>
<feature type="domain" description="Barstar (barnase inhibitor)" evidence="2">
    <location>
        <begin position="5"/>
        <end position="77"/>
    </location>
</feature>
<reference evidence="3 4" key="1">
    <citation type="submission" date="2013-02" db="EMBL/GenBank/DDBJ databases">
        <title>The Genome Sequence of Lactobacillus catenaformis F0143.</title>
        <authorList>
            <consortium name="The Broad Institute Genome Sequencing Platform"/>
            <person name="Earl A."/>
            <person name="Ward D."/>
            <person name="Feldgarden M."/>
            <person name="Gevers D."/>
            <person name="Izard J."/>
            <person name="Blanton J.M."/>
            <person name="Mathney J."/>
            <person name="Dewhirst F.E."/>
            <person name="Young S.K."/>
            <person name="Zeng Q."/>
            <person name="Gargeya S."/>
            <person name="Fitzgerald M."/>
            <person name="Haas B."/>
            <person name="Abouelleil A."/>
            <person name="Alvarado L."/>
            <person name="Arachchi H.M."/>
            <person name="Berlin A."/>
            <person name="Chapman S.B."/>
            <person name="Gearin G."/>
            <person name="Goldberg J."/>
            <person name="Griggs A."/>
            <person name="Gujja S."/>
            <person name="Hansen M."/>
            <person name="Heiman D."/>
            <person name="Howarth C."/>
            <person name="Larimer J."/>
            <person name="Lui A."/>
            <person name="MacDonald P.J.P."/>
            <person name="McCowen C."/>
            <person name="Montmayeur A."/>
            <person name="Murphy C."/>
            <person name="Neiman D."/>
            <person name="Pearson M."/>
            <person name="Priest M."/>
            <person name="Roberts A."/>
            <person name="Saif S."/>
            <person name="Shea T."/>
            <person name="Sisk P."/>
            <person name="Stolte C."/>
            <person name="Sykes S."/>
            <person name="Wortman J."/>
            <person name="Nusbaum C."/>
            <person name="Birren B."/>
        </authorList>
    </citation>
    <scope>NUCLEOTIDE SEQUENCE [LARGE SCALE GENOMIC DNA]</scope>
    <source>
        <strain evidence="3 4">OT 569</strain>
    </source>
</reference>
<dbReference type="RefSeq" id="WP_004801046.1">
    <property type="nucleotide sequence ID" value="NZ_KB446646.1"/>
</dbReference>
<gene>
    <name evidence="3" type="ORF">HMPREF9943_00035</name>
</gene>
<dbReference type="STRING" id="999415.HMPREF9943_00035"/>
<dbReference type="Pfam" id="PF01337">
    <property type="entry name" value="Barstar"/>
    <property type="match status" value="1"/>
</dbReference>
<keyword evidence="4" id="KW-1185">Reference proteome</keyword>
<comment type="similarity">
    <text evidence="1">Belongs to the barstar family.</text>
</comment>
<dbReference type="BioCyc" id="ECAT999415-HMP:GTTI-44-MONOMER"/>
<comment type="caution">
    <text evidence="3">The sequence shown here is derived from an EMBL/GenBank/DDBJ whole genome shotgun (WGS) entry which is preliminary data.</text>
</comment>
<proteinExistence type="inferred from homology"/>
<dbReference type="InterPro" id="IPR035905">
    <property type="entry name" value="Barstar-like_sf"/>
</dbReference>
<evidence type="ECO:0000259" key="2">
    <source>
        <dbReference type="Pfam" id="PF01337"/>
    </source>
</evidence>
<dbReference type="EMBL" id="AGEJ01000001">
    <property type="protein sequence ID" value="EMD17603.1"/>
    <property type="molecule type" value="Genomic_DNA"/>
</dbReference>
<dbReference type="AlphaFoldDB" id="M2NHA0"/>
<dbReference type="Proteomes" id="UP000011758">
    <property type="component" value="Unassembled WGS sequence"/>
</dbReference>
<evidence type="ECO:0000256" key="1">
    <source>
        <dbReference type="ARBA" id="ARBA00006845"/>
    </source>
</evidence>
<sequence>MDYIVDLKNVCDEKEFHQALTIPLPDYYGNNLDALYDVMTSYDNPVKIIFINSCLFKKKNEEFVSLFLNMCDDVTKTNGNIEIFFCEGD</sequence>
<dbReference type="Gene3D" id="3.30.370.10">
    <property type="entry name" value="Barstar-like"/>
    <property type="match status" value="1"/>
</dbReference>
<dbReference type="SUPFAM" id="SSF52038">
    <property type="entry name" value="Barstar-related"/>
    <property type="match status" value="1"/>
</dbReference>
<evidence type="ECO:0000313" key="3">
    <source>
        <dbReference type="EMBL" id="EMD17603.1"/>
    </source>
</evidence>
<evidence type="ECO:0000313" key="4">
    <source>
        <dbReference type="Proteomes" id="UP000011758"/>
    </source>
</evidence>
<protein>
    <recommendedName>
        <fullName evidence="2">Barstar (barnase inhibitor) domain-containing protein</fullName>
    </recommendedName>
</protein>